<gene>
    <name evidence="1" type="ORF">MCOR_43830</name>
</gene>
<name>A0A6J8DPX6_MYTCO</name>
<dbReference type="EMBL" id="CACVKT020007786">
    <property type="protein sequence ID" value="CAC5410658.1"/>
    <property type="molecule type" value="Genomic_DNA"/>
</dbReference>
<evidence type="ECO:0000313" key="2">
    <source>
        <dbReference type="Proteomes" id="UP000507470"/>
    </source>
</evidence>
<evidence type="ECO:0000313" key="1">
    <source>
        <dbReference type="EMBL" id="CAC5410658.1"/>
    </source>
</evidence>
<protein>
    <submittedName>
        <fullName evidence="1">Uncharacterized protein</fullName>
    </submittedName>
</protein>
<dbReference type="OrthoDB" id="6155763at2759"/>
<organism evidence="1 2">
    <name type="scientific">Mytilus coruscus</name>
    <name type="common">Sea mussel</name>
    <dbReference type="NCBI Taxonomy" id="42192"/>
    <lineage>
        <taxon>Eukaryota</taxon>
        <taxon>Metazoa</taxon>
        <taxon>Spiralia</taxon>
        <taxon>Lophotrochozoa</taxon>
        <taxon>Mollusca</taxon>
        <taxon>Bivalvia</taxon>
        <taxon>Autobranchia</taxon>
        <taxon>Pteriomorphia</taxon>
        <taxon>Mytilida</taxon>
        <taxon>Mytiloidea</taxon>
        <taxon>Mytilidae</taxon>
        <taxon>Mytilinae</taxon>
        <taxon>Mytilus</taxon>
    </lineage>
</organism>
<reference evidence="1 2" key="1">
    <citation type="submission" date="2020-06" db="EMBL/GenBank/DDBJ databases">
        <authorList>
            <person name="Li R."/>
            <person name="Bekaert M."/>
        </authorList>
    </citation>
    <scope>NUCLEOTIDE SEQUENCE [LARGE SCALE GENOMIC DNA]</scope>
    <source>
        <strain evidence="2">wild</strain>
    </source>
</reference>
<dbReference type="AlphaFoldDB" id="A0A6J8DPX6"/>
<keyword evidence="2" id="KW-1185">Reference proteome</keyword>
<sequence>MSKLDEDKTELIVFASKNRVKDLSGLHLNFGGNIVSDAECFKSLGIYFEKTLAIDKQISAVSKSCFNQIRNIGRIRPFITDEACETLCTRRHRSTIKNSVTNYKPMQALRSENAMIFTTPNVRTKTYGERRFDKAAAVLWNDLPSELGNIHSVNVF</sequence>
<dbReference type="Proteomes" id="UP000507470">
    <property type="component" value="Unassembled WGS sequence"/>
</dbReference>
<proteinExistence type="predicted"/>
<accession>A0A6J8DPX6</accession>